<dbReference type="Pfam" id="PF14460">
    <property type="entry name" value="Prok-E2_D"/>
    <property type="match status" value="1"/>
</dbReference>
<dbReference type="NCBIfam" id="TIGR03737">
    <property type="entry name" value="PRTRC_B"/>
    <property type="match status" value="1"/>
</dbReference>
<dbReference type="EMBL" id="CP000515">
    <property type="protein sequence ID" value="ABM21163.1"/>
    <property type="molecule type" value="Genomic_DNA"/>
</dbReference>
<name>A1U844_MARN8</name>
<proteinExistence type="predicted"/>
<gene>
    <name evidence="1" type="ordered locus">Maqu_4312</name>
</gene>
<evidence type="ECO:0000313" key="1">
    <source>
        <dbReference type="EMBL" id="ABM21163.1"/>
    </source>
</evidence>
<dbReference type="Proteomes" id="UP000000998">
    <property type="component" value="Plasmid pMAQU01"/>
</dbReference>
<dbReference type="eggNOG" id="ENOG502ZANB">
    <property type="taxonomic scope" value="Bacteria"/>
</dbReference>
<keyword evidence="1" id="KW-0614">Plasmid</keyword>
<sequence length="240" mass="27339">MTQQPDTFVQSCALVIHRARFGDSQDTFSILAHDIHHTETKSVLGAGRPFGHDDKMSLMAMLGDYRGSDLEFLDAKCLASSHETMMWYRPRSKTVVNIVGHEYTVAVPSLVFMLHKGSLHVAAYKGERRPERNTKLLHCGLPNIQSNIGHWCSGGNRLPDRPHQGQIEKLEDMFFTSPFTHWNPEYAAVEDTSTVGSNKQMETFFKDLQGKARFPVSKLKDMGCELEQWMRHITTRNARF</sequence>
<dbReference type="HOGENOM" id="CLU_085624_0_0_6"/>
<dbReference type="RefSeq" id="WP_011783190.1">
    <property type="nucleotide sequence ID" value="NC_008738.1"/>
</dbReference>
<dbReference type="InterPro" id="IPR032787">
    <property type="entry name" value="Prok-E2_D"/>
</dbReference>
<organism evidence="1 2">
    <name type="scientific">Marinobacter nauticus (strain ATCC 700491 / DSM 11845 / VT8)</name>
    <name type="common">Marinobacter aquaeolei</name>
    <dbReference type="NCBI Taxonomy" id="351348"/>
    <lineage>
        <taxon>Bacteria</taxon>
        <taxon>Pseudomonadati</taxon>
        <taxon>Pseudomonadota</taxon>
        <taxon>Gammaproteobacteria</taxon>
        <taxon>Pseudomonadales</taxon>
        <taxon>Marinobacteraceae</taxon>
        <taxon>Marinobacter</taxon>
    </lineage>
</organism>
<evidence type="ECO:0008006" key="3">
    <source>
        <dbReference type="Google" id="ProtNLM"/>
    </source>
</evidence>
<dbReference type="OrthoDB" id="6370391at2"/>
<reference evidence="2" key="1">
    <citation type="journal article" date="2011" name="Appl. Environ. Microbiol.">
        <title>Genomic potential of Marinobacter aquaeolei, a biogeochemical 'opportunitroph'.</title>
        <authorList>
            <person name="Singer E."/>
            <person name="Webb E.A."/>
            <person name="Nelson W.C."/>
            <person name="Heidelberg J.F."/>
            <person name="Ivanova N."/>
            <person name="Pati A."/>
            <person name="Edwards K.J."/>
        </authorList>
    </citation>
    <scope>NUCLEOTIDE SEQUENCE [LARGE SCALE GENOMIC DNA]</scope>
    <source>
        <strain evidence="2">ATCC 700491 / DSM 11845 / VT8</strain>
    </source>
</reference>
<dbReference type="InterPro" id="IPR022280">
    <property type="entry name" value="PRTRC_protein-B"/>
</dbReference>
<geneLocation type="plasmid" evidence="1 2">
    <name>pMAQU01</name>
</geneLocation>
<accession>A1U844</accession>
<protein>
    <recommendedName>
        <fullName evidence="3">PRTRC system protein B</fullName>
    </recommendedName>
</protein>
<evidence type="ECO:0000313" key="2">
    <source>
        <dbReference type="Proteomes" id="UP000000998"/>
    </source>
</evidence>
<dbReference type="AlphaFoldDB" id="A1U844"/>
<dbReference type="KEGG" id="maq:Maqu_4312"/>